<feature type="compositionally biased region" description="Pro residues" evidence="6">
    <location>
        <begin position="138"/>
        <end position="148"/>
    </location>
</feature>
<comment type="subcellular location">
    <subcellularLocation>
        <location evidence="1">Cytoplasm</location>
    </subcellularLocation>
</comment>
<feature type="region of interest" description="Disordered" evidence="6">
    <location>
        <begin position="38"/>
        <end position="153"/>
    </location>
</feature>
<evidence type="ECO:0000313" key="8">
    <source>
        <dbReference type="EMBL" id="KAL0254338.1"/>
    </source>
</evidence>
<dbReference type="CDD" id="cd16180">
    <property type="entry name" value="EFh_PEF_Group_I"/>
    <property type="match status" value="1"/>
</dbReference>
<evidence type="ECO:0000256" key="5">
    <source>
        <dbReference type="ARBA" id="ARBA00022837"/>
    </source>
</evidence>
<accession>A0ABR3C132</accession>
<dbReference type="SUPFAM" id="SSF47473">
    <property type="entry name" value="EF-hand"/>
    <property type="match status" value="1"/>
</dbReference>
<evidence type="ECO:0000259" key="7">
    <source>
        <dbReference type="PROSITE" id="PS50222"/>
    </source>
</evidence>
<feature type="domain" description="EF-hand" evidence="7">
    <location>
        <begin position="284"/>
        <end position="308"/>
    </location>
</feature>
<dbReference type="Pfam" id="PF13499">
    <property type="entry name" value="EF-hand_7"/>
    <property type="match status" value="1"/>
</dbReference>
<dbReference type="PANTHER" id="PTHR46212">
    <property type="entry name" value="PEFLIN"/>
    <property type="match status" value="1"/>
</dbReference>
<evidence type="ECO:0000256" key="1">
    <source>
        <dbReference type="ARBA" id="ARBA00004496"/>
    </source>
</evidence>
<dbReference type="Pfam" id="PF13405">
    <property type="entry name" value="EF-hand_6"/>
    <property type="match status" value="1"/>
</dbReference>
<evidence type="ECO:0000256" key="3">
    <source>
        <dbReference type="ARBA" id="ARBA00022723"/>
    </source>
</evidence>
<keyword evidence="2" id="KW-0963">Cytoplasm</keyword>
<sequence>MAYNKGYNPDALPAHAEPDQPRASILTESIFLQAAAMLSQAQHQRISPRPSYSSPRPTGPADYNKPPPPLPSHGGGSYYNDGRQHSPRFGGGPPPPPSHGHPGGGSVGGYASPPPQNYGAAPAPNSFNHGRPQLSPSARPPPTPAPPRDPNDRDALWRLFAAVDKNRSGQLSERELGSALVNGDWTTFDSHTVRMMIRMFDTDRSGTINFEEFCGLWAFLAAWRQLFDRFDTDRSGAISFNEFADALVAFGYRLSPQFVTILFRTYDRRNQNAIGFDLFVQACISLKRMTDVFKKYDEDRDGYITLSL</sequence>
<name>A0ABR3C132_9PEZI</name>
<dbReference type="PROSITE" id="PS50222">
    <property type="entry name" value="EF_HAND_2"/>
    <property type="match status" value="3"/>
</dbReference>
<feature type="region of interest" description="Disordered" evidence="6">
    <location>
        <begin position="1"/>
        <end position="20"/>
    </location>
</feature>
<dbReference type="Proteomes" id="UP001430584">
    <property type="component" value="Unassembled WGS sequence"/>
</dbReference>
<dbReference type="RefSeq" id="XP_066628209.1">
    <property type="nucleotide sequence ID" value="XM_066781207.1"/>
</dbReference>
<protein>
    <recommendedName>
        <fullName evidence="7">EF-hand domain-containing protein</fullName>
    </recommendedName>
</protein>
<organism evidence="8 9">
    <name type="scientific">Diplodia seriata</name>
    <dbReference type="NCBI Taxonomy" id="420778"/>
    <lineage>
        <taxon>Eukaryota</taxon>
        <taxon>Fungi</taxon>
        <taxon>Dikarya</taxon>
        <taxon>Ascomycota</taxon>
        <taxon>Pezizomycotina</taxon>
        <taxon>Dothideomycetes</taxon>
        <taxon>Dothideomycetes incertae sedis</taxon>
        <taxon>Botryosphaeriales</taxon>
        <taxon>Botryosphaeriaceae</taxon>
        <taxon>Diplodia</taxon>
    </lineage>
</organism>
<keyword evidence="9" id="KW-1185">Reference proteome</keyword>
<keyword evidence="4" id="KW-0677">Repeat</keyword>
<feature type="domain" description="EF-hand" evidence="7">
    <location>
        <begin position="218"/>
        <end position="253"/>
    </location>
</feature>
<dbReference type="EMBL" id="JAJVCZ030000011">
    <property type="protein sequence ID" value="KAL0254338.1"/>
    <property type="molecule type" value="Genomic_DNA"/>
</dbReference>
<reference evidence="8 9" key="1">
    <citation type="submission" date="2024-02" db="EMBL/GenBank/DDBJ databases">
        <title>De novo assembly and annotation of 12 fungi associated with fruit tree decline syndrome in Ontario, Canada.</title>
        <authorList>
            <person name="Sulman M."/>
            <person name="Ellouze W."/>
            <person name="Ilyukhin E."/>
        </authorList>
    </citation>
    <scope>NUCLEOTIDE SEQUENCE [LARGE SCALE GENOMIC DNA]</scope>
    <source>
        <strain evidence="8 9">FDS-637</strain>
    </source>
</reference>
<proteinExistence type="predicted"/>
<dbReference type="Gene3D" id="1.10.238.10">
    <property type="entry name" value="EF-hand"/>
    <property type="match status" value="1"/>
</dbReference>
<gene>
    <name evidence="8" type="ORF">SLS55_009813</name>
</gene>
<keyword evidence="5" id="KW-0106">Calcium</keyword>
<feature type="domain" description="EF-hand" evidence="7">
    <location>
        <begin position="151"/>
        <end position="186"/>
    </location>
</feature>
<dbReference type="SMART" id="SM00054">
    <property type="entry name" value="EFh"/>
    <property type="match status" value="3"/>
</dbReference>
<keyword evidence="3" id="KW-0479">Metal-binding</keyword>
<dbReference type="InterPro" id="IPR002048">
    <property type="entry name" value="EF_hand_dom"/>
</dbReference>
<dbReference type="InterPro" id="IPR051426">
    <property type="entry name" value="Peflin/Sorcin_CaBP"/>
</dbReference>
<dbReference type="PROSITE" id="PS00018">
    <property type="entry name" value="EF_HAND_1"/>
    <property type="match status" value="2"/>
</dbReference>
<dbReference type="GeneID" id="92013898"/>
<comment type="caution">
    <text evidence="8">The sequence shown here is derived from an EMBL/GenBank/DDBJ whole genome shotgun (WGS) entry which is preliminary data.</text>
</comment>
<evidence type="ECO:0000256" key="2">
    <source>
        <dbReference type="ARBA" id="ARBA00022490"/>
    </source>
</evidence>
<evidence type="ECO:0000313" key="9">
    <source>
        <dbReference type="Proteomes" id="UP001430584"/>
    </source>
</evidence>
<dbReference type="Pfam" id="PF13202">
    <property type="entry name" value="EF-hand_5"/>
    <property type="match status" value="1"/>
</dbReference>
<dbReference type="PANTHER" id="PTHR46212:SF3">
    <property type="entry name" value="GH27120P"/>
    <property type="match status" value="1"/>
</dbReference>
<feature type="compositionally biased region" description="Low complexity" evidence="6">
    <location>
        <begin position="47"/>
        <end position="56"/>
    </location>
</feature>
<dbReference type="InterPro" id="IPR011992">
    <property type="entry name" value="EF-hand-dom_pair"/>
</dbReference>
<evidence type="ECO:0000256" key="6">
    <source>
        <dbReference type="SAM" id="MobiDB-lite"/>
    </source>
</evidence>
<dbReference type="InterPro" id="IPR018247">
    <property type="entry name" value="EF_Hand_1_Ca_BS"/>
</dbReference>
<evidence type="ECO:0000256" key="4">
    <source>
        <dbReference type="ARBA" id="ARBA00022737"/>
    </source>
</evidence>